<dbReference type="PANTHER" id="PTHR35529">
    <property type="entry name" value="MANGANESE EFFLUX PUMP MNTP-RELATED"/>
    <property type="match status" value="1"/>
</dbReference>
<organism evidence="6 7">
    <name type="scientific">Effusibacillus consociatus</name>
    <dbReference type="NCBI Taxonomy" id="1117041"/>
    <lineage>
        <taxon>Bacteria</taxon>
        <taxon>Bacillati</taxon>
        <taxon>Bacillota</taxon>
        <taxon>Bacilli</taxon>
        <taxon>Bacillales</taxon>
        <taxon>Alicyclobacillaceae</taxon>
        <taxon>Effusibacillus</taxon>
    </lineage>
</organism>
<evidence type="ECO:0000256" key="1">
    <source>
        <dbReference type="ARBA" id="ARBA00022475"/>
    </source>
</evidence>
<comment type="caution">
    <text evidence="6">The sequence shown here is derived from an EMBL/GenBank/DDBJ whole genome shotgun (WGS) entry which is preliminary data.</text>
</comment>
<reference evidence="7" key="1">
    <citation type="journal article" date="2019" name="Int. J. Syst. Evol. Microbiol.">
        <title>The Global Catalogue of Microorganisms (GCM) 10K type strain sequencing project: providing services to taxonomists for standard genome sequencing and annotation.</title>
        <authorList>
            <consortium name="The Broad Institute Genomics Platform"/>
            <consortium name="The Broad Institute Genome Sequencing Center for Infectious Disease"/>
            <person name="Wu L."/>
            <person name="Ma J."/>
        </authorList>
    </citation>
    <scope>NUCLEOTIDE SEQUENCE [LARGE SCALE GENOMIC DNA]</scope>
    <source>
        <strain evidence="7">WYCCWR 12678</strain>
    </source>
</reference>
<evidence type="ECO:0000256" key="3">
    <source>
        <dbReference type="ARBA" id="ARBA00022989"/>
    </source>
</evidence>
<accession>A0ABV9PYV5</accession>
<evidence type="ECO:0000256" key="2">
    <source>
        <dbReference type="ARBA" id="ARBA00022692"/>
    </source>
</evidence>
<gene>
    <name evidence="6" type="ORF">ACFO8Q_04475</name>
</gene>
<keyword evidence="2 5" id="KW-0812">Transmembrane</keyword>
<sequence>MLIISLAIIVSLGVDNLIVSTAIGLSGTRNKFRLALTFALFEAIMPLFGFFLGSSLGLIFEKWAFYVGVVLLFGLGVYFLFEDEEQEAKLVASLAGSLRGWTLFVTGLFISMDEMFVGSSFGLIGLPIVLTSVILGVQAFVFTWLGITFAGKIRPFLGEAAEKLAGIVLILLALGLLIDRLY</sequence>
<feature type="transmembrane region" description="Helical" evidence="5">
    <location>
        <begin position="124"/>
        <end position="148"/>
    </location>
</feature>
<dbReference type="RefSeq" id="WP_380024531.1">
    <property type="nucleotide sequence ID" value="NZ_JBHSHC010000027.1"/>
</dbReference>
<dbReference type="PANTHER" id="PTHR35529:SF1">
    <property type="entry name" value="MANGANESE EFFLUX PUMP MNTP-RELATED"/>
    <property type="match status" value="1"/>
</dbReference>
<keyword evidence="7" id="KW-1185">Reference proteome</keyword>
<name>A0ABV9PYV5_9BACL</name>
<feature type="transmembrane region" description="Helical" evidence="5">
    <location>
        <begin position="6"/>
        <end position="25"/>
    </location>
</feature>
<keyword evidence="4 5" id="KW-0472">Membrane</keyword>
<dbReference type="InterPro" id="IPR003810">
    <property type="entry name" value="Mntp/YtaF"/>
</dbReference>
<keyword evidence="1" id="KW-1003">Cell membrane</keyword>
<dbReference type="Proteomes" id="UP001596002">
    <property type="component" value="Unassembled WGS sequence"/>
</dbReference>
<keyword evidence="3 5" id="KW-1133">Transmembrane helix</keyword>
<dbReference type="EMBL" id="JBHSHC010000027">
    <property type="protein sequence ID" value="MFC4766633.1"/>
    <property type="molecule type" value="Genomic_DNA"/>
</dbReference>
<feature type="transmembrane region" description="Helical" evidence="5">
    <location>
        <begin position="32"/>
        <end position="51"/>
    </location>
</feature>
<dbReference type="Pfam" id="PF02659">
    <property type="entry name" value="Mntp"/>
    <property type="match status" value="1"/>
</dbReference>
<evidence type="ECO:0000313" key="7">
    <source>
        <dbReference type="Proteomes" id="UP001596002"/>
    </source>
</evidence>
<proteinExistence type="predicted"/>
<feature type="transmembrane region" description="Helical" evidence="5">
    <location>
        <begin position="63"/>
        <end position="81"/>
    </location>
</feature>
<protein>
    <submittedName>
        <fullName evidence="6">Manganese efflux pump MntP family protein</fullName>
    </submittedName>
</protein>
<feature type="transmembrane region" description="Helical" evidence="5">
    <location>
        <begin position="90"/>
        <end position="112"/>
    </location>
</feature>
<evidence type="ECO:0000256" key="4">
    <source>
        <dbReference type="ARBA" id="ARBA00023136"/>
    </source>
</evidence>
<evidence type="ECO:0000313" key="6">
    <source>
        <dbReference type="EMBL" id="MFC4766633.1"/>
    </source>
</evidence>
<feature type="transmembrane region" description="Helical" evidence="5">
    <location>
        <begin position="160"/>
        <end position="178"/>
    </location>
</feature>
<evidence type="ECO:0000256" key="5">
    <source>
        <dbReference type="SAM" id="Phobius"/>
    </source>
</evidence>